<evidence type="ECO:0000256" key="8">
    <source>
        <dbReference type="ARBA" id="ARBA00049929"/>
    </source>
</evidence>
<evidence type="ECO:0000256" key="2">
    <source>
        <dbReference type="ARBA" id="ARBA00013161"/>
    </source>
</evidence>
<dbReference type="Pfam" id="PF00579">
    <property type="entry name" value="tRNA-synt_1b"/>
    <property type="match status" value="1"/>
</dbReference>
<comment type="similarity">
    <text evidence="1">Belongs to the class-I aminoacyl-tRNA synthetase family.</text>
</comment>
<dbReference type="PANTHER" id="PTHR43766:SF1">
    <property type="entry name" value="TRYPTOPHAN--TRNA LIGASE, MITOCHONDRIAL"/>
    <property type="match status" value="1"/>
</dbReference>
<accession>X0S132</accession>
<keyword evidence="4" id="KW-0547">Nucleotide-binding</keyword>
<evidence type="ECO:0000313" key="10">
    <source>
        <dbReference type="EMBL" id="GAF74769.1"/>
    </source>
</evidence>
<keyword evidence="7" id="KW-0030">Aminoacyl-tRNA synthetase</keyword>
<feature type="non-terminal residue" evidence="10">
    <location>
        <position position="1"/>
    </location>
</feature>
<dbReference type="NCBIfam" id="TIGR00233">
    <property type="entry name" value="trpS"/>
    <property type="match status" value="1"/>
</dbReference>
<keyword evidence="5" id="KW-0067">ATP-binding</keyword>
<dbReference type="AlphaFoldDB" id="X0S132"/>
<evidence type="ECO:0000259" key="9">
    <source>
        <dbReference type="PROSITE" id="PS50165"/>
    </source>
</evidence>
<dbReference type="PANTHER" id="PTHR43766">
    <property type="entry name" value="TRYPTOPHAN--TRNA LIGASE, MITOCHONDRIAL"/>
    <property type="match status" value="1"/>
</dbReference>
<proteinExistence type="inferred from homology"/>
<dbReference type="InterPro" id="IPR002306">
    <property type="entry name" value="Trp-tRNA-ligase"/>
</dbReference>
<name>X0S132_9ZZZZ</name>
<dbReference type="Gene3D" id="1.10.240.10">
    <property type="entry name" value="Tyrosyl-Transfer RNA Synthetase"/>
    <property type="match status" value="1"/>
</dbReference>
<gene>
    <name evidence="10" type="ORF">S01H1_15616</name>
</gene>
<evidence type="ECO:0000256" key="1">
    <source>
        <dbReference type="ARBA" id="ARBA00005594"/>
    </source>
</evidence>
<feature type="domain" description="UvrC family homology region profile" evidence="9">
    <location>
        <begin position="165"/>
        <end position="237"/>
    </location>
</feature>
<comment type="catalytic activity">
    <reaction evidence="8">
        <text>tRNA(Trp) + L-tryptophan + ATP = L-tryptophyl-tRNA(Trp) + AMP + diphosphate + H(+)</text>
        <dbReference type="Rhea" id="RHEA:24080"/>
        <dbReference type="Rhea" id="RHEA-COMP:9671"/>
        <dbReference type="Rhea" id="RHEA-COMP:9705"/>
        <dbReference type="ChEBI" id="CHEBI:15378"/>
        <dbReference type="ChEBI" id="CHEBI:30616"/>
        <dbReference type="ChEBI" id="CHEBI:33019"/>
        <dbReference type="ChEBI" id="CHEBI:57912"/>
        <dbReference type="ChEBI" id="CHEBI:78442"/>
        <dbReference type="ChEBI" id="CHEBI:78535"/>
        <dbReference type="ChEBI" id="CHEBI:456215"/>
        <dbReference type="EC" id="6.1.1.2"/>
    </reaction>
</comment>
<dbReference type="InterPro" id="IPR002305">
    <property type="entry name" value="aa-tRNA-synth_Ic"/>
</dbReference>
<dbReference type="GO" id="GO:0006436">
    <property type="term" value="P:tryptophanyl-tRNA aminoacylation"/>
    <property type="evidence" value="ECO:0007669"/>
    <property type="project" value="InterPro"/>
</dbReference>
<dbReference type="GO" id="GO:0004830">
    <property type="term" value="F:tryptophan-tRNA ligase activity"/>
    <property type="evidence" value="ECO:0007669"/>
    <property type="project" value="UniProtKB-EC"/>
</dbReference>
<dbReference type="PRINTS" id="PR01039">
    <property type="entry name" value="TRNASYNTHTRP"/>
</dbReference>
<sequence length="261" mass="29239">TVFFRQTDVPEVTELAWILSCVTPMGLLQRCVSYKDKIAQGLSPTHGLFAYPVLQAADILIYKPHLVPVGEDQRQHVEVTQDIQGKFNHAFGEVFVRPEPYILPDVAVVPGTDGRKMSKSYDNVIELFGEGKETKRKIMSLVTDSTPLADPKDPERCNAFALLRLFAPEEELAEWERRYRKGGTGYGETKERVFELFEERFGEAREKYGNLARDLDYVNDVLADGGRRARAVACEVMEEVRAATGLINAVNAGRLAAAATW</sequence>
<dbReference type="GO" id="GO:0005829">
    <property type="term" value="C:cytosol"/>
    <property type="evidence" value="ECO:0007669"/>
    <property type="project" value="TreeGrafter"/>
</dbReference>
<comment type="caution">
    <text evidence="10">The sequence shown here is derived from an EMBL/GenBank/DDBJ whole genome shotgun (WGS) entry which is preliminary data.</text>
</comment>
<dbReference type="GO" id="GO:0005524">
    <property type="term" value="F:ATP binding"/>
    <property type="evidence" value="ECO:0007669"/>
    <property type="project" value="UniProtKB-KW"/>
</dbReference>
<dbReference type="EMBL" id="BARS01008158">
    <property type="protein sequence ID" value="GAF74769.1"/>
    <property type="molecule type" value="Genomic_DNA"/>
</dbReference>
<keyword evidence="3" id="KW-0436">Ligase</keyword>
<evidence type="ECO:0000256" key="4">
    <source>
        <dbReference type="ARBA" id="ARBA00022741"/>
    </source>
</evidence>
<dbReference type="FunFam" id="1.10.240.10:FF:000005">
    <property type="entry name" value="Tryptophan--tRNA ligase"/>
    <property type="match status" value="1"/>
</dbReference>
<dbReference type="EC" id="6.1.1.2" evidence="2"/>
<evidence type="ECO:0000256" key="6">
    <source>
        <dbReference type="ARBA" id="ARBA00022917"/>
    </source>
</evidence>
<keyword evidence="6" id="KW-0648">Protein biosynthesis</keyword>
<dbReference type="InterPro" id="IPR001162">
    <property type="entry name" value="UvrC_RNase_H_dom"/>
</dbReference>
<dbReference type="PROSITE" id="PS50165">
    <property type="entry name" value="UVRC"/>
    <property type="match status" value="1"/>
</dbReference>
<organism evidence="10">
    <name type="scientific">marine sediment metagenome</name>
    <dbReference type="NCBI Taxonomy" id="412755"/>
    <lineage>
        <taxon>unclassified sequences</taxon>
        <taxon>metagenomes</taxon>
        <taxon>ecological metagenomes</taxon>
    </lineage>
</organism>
<dbReference type="GO" id="GO:0009381">
    <property type="term" value="F:excinuclease ABC activity"/>
    <property type="evidence" value="ECO:0007669"/>
    <property type="project" value="InterPro"/>
</dbReference>
<evidence type="ECO:0000256" key="5">
    <source>
        <dbReference type="ARBA" id="ARBA00022840"/>
    </source>
</evidence>
<evidence type="ECO:0000256" key="7">
    <source>
        <dbReference type="ARBA" id="ARBA00023146"/>
    </source>
</evidence>
<evidence type="ECO:0000256" key="3">
    <source>
        <dbReference type="ARBA" id="ARBA00022598"/>
    </source>
</evidence>
<dbReference type="SUPFAM" id="SSF52374">
    <property type="entry name" value="Nucleotidylyl transferase"/>
    <property type="match status" value="1"/>
</dbReference>
<protein>
    <recommendedName>
        <fullName evidence="2">tryptophan--tRNA ligase</fullName>
        <ecNumber evidence="2">6.1.1.2</ecNumber>
    </recommendedName>
</protein>
<dbReference type="InterPro" id="IPR050203">
    <property type="entry name" value="Trp-tRNA_synthetase"/>
</dbReference>
<dbReference type="InterPro" id="IPR014729">
    <property type="entry name" value="Rossmann-like_a/b/a_fold"/>
</dbReference>
<dbReference type="Gene3D" id="3.40.50.620">
    <property type="entry name" value="HUPs"/>
    <property type="match status" value="1"/>
</dbReference>
<reference evidence="10" key="1">
    <citation type="journal article" date="2014" name="Front. Microbiol.">
        <title>High frequency of phylogenetically diverse reductive dehalogenase-homologous genes in deep subseafloor sedimentary metagenomes.</title>
        <authorList>
            <person name="Kawai M."/>
            <person name="Futagami T."/>
            <person name="Toyoda A."/>
            <person name="Takaki Y."/>
            <person name="Nishi S."/>
            <person name="Hori S."/>
            <person name="Arai W."/>
            <person name="Tsubouchi T."/>
            <person name="Morono Y."/>
            <person name="Uchiyama I."/>
            <person name="Ito T."/>
            <person name="Fujiyama A."/>
            <person name="Inagaki F."/>
            <person name="Takami H."/>
        </authorList>
    </citation>
    <scope>NUCLEOTIDE SEQUENCE</scope>
    <source>
        <strain evidence="10">Expedition CK06-06</strain>
    </source>
</reference>